<dbReference type="AlphaFoldDB" id="A0A5F9D1F0"/>
<dbReference type="SMART" id="SM00409">
    <property type="entry name" value="IG"/>
    <property type="match status" value="1"/>
</dbReference>
<dbReference type="PROSITE" id="PS50835">
    <property type="entry name" value="IG_LIKE"/>
    <property type="match status" value="1"/>
</dbReference>
<dbReference type="STRING" id="9986.ENSOCUP00000039948"/>
<keyword evidence="2" id="KW-1003">Cell membrane</keyword>
<evidence type="ECO:0000256" key="8">
    <source>
        <dbReference type="ARBA" id="ARBA00038651"/>
    </source>
</evidence>
<evidence type="ECO:0000256" key="7">
    <source>
        <dbReference type="ARBA" id="ARBA00023180"/>
    </source>
</evidence>
<keyword evidence="7" id="KW-0325">Glycoprotein</keyword>
<keyword evidence="9" id="KW-0391">Immunity</keyword>
<dbReference type="InterPro" id="IPR007110">
    <property type="entry name" value="Ig-like_dom"/>
</dbReference>
<accession>A0A5F9D1F0</accession>
<keyword evidence="3" id="KW-0732">Signal</keyword>
<keyword evidence="5" id="KW-0472">Membrane</keyword>
<evidence type="ECO:0000256" key="2">
    <source>
        <dbReference type="ARBA" id="ARBA00022475"/>
    </source>
</evidence>
<reference evidence="11" key="3">
    <citation type="submission" date="2025-09" db="UniProtKB">
        <authorList>
            <consortium name="Ensembl"/>
        </authorList>
    </citation>
    <scope>IDENTIFICATION</scope>
    <source>
        <strain evidence="11">Thorbecke</strain>
    </source>
</reference>
<keyword evidence="9" id="KW-1279">T cell receptor</keyword>
<protein>
    <recommendedName>
        <fullName evidence="10">Ig-like domain-containing protein</fullName>
    </recommendedName>
</protein>
<dbReference type="InterPro" id="IPR003599">
    <property type="entry name" value="Ig_sub"/>
</dbReference>
<dbReference type="Pfam" id="PF07686">
    <property type="entry name" value="V-set"/>
    <property type="match status" value="1"/>
</dbReference>
<proteinExistence type="predicted"/>
<comment type="subunit">
    <text evidence="8">Alpha-beta TR is a heterodimer composed of an alpha and beta chain; disulfide-linked. The alpha-beta TR is associated with the transmembrane signaling CD3 coreceptor proteins to form the TR-CD3 (TcR or TCR). The assembly of alpha-beta TR heterodimers with CD3 occurs in the endoplasmic reticulum where a single alpha-beta TR heterodimer associates with one CD3D-CD3E heterodimer, one CD3G-CD3E heterodimer and one CD247 homodimer forming a stable octameric structure. CD3D-CD3E and CD3G-CD3E heterodimers preferentially associate with TR alpha and TR beta chains, respectively. The association of the CD247 homodimer is the last step of TcR assembly in the endoplasmic reticulum and is required for transport to the cell surface.</text>
</comment>
<dbReference type="Gene3D" id="2.60.40.10">
    <property type="entry name" value="Immunoglobulins"/>
    <property type="match status" value="1"/>
</dbReference>
<dbReference type="InterPro" id="IPR051896">
    <property type="entry name" value="TCR_alpha_variable"/>
</dbReference>
<dbReference type="InterPro" id="IPR013106">
    <property type="entry name" value="Ig_V-set"/>
</dbReference>
<dbReference type="GeneTree" id="ENSGT00940000163224"/>
<organism evidence="11 12">
    <name type="scientific">Oryctolagus cuniculus</name>
    <name type="common">Rabbit</name>
    <dbReference type="NCBI Taxonomy" id="9986"/>
    <lineage>
        <taxon>Eukaryota</taxon>
        <taxon>Metazoa</taxon>
        <taxon>Chordata</taxon>
        <taxon>Craniata</taxon>
        <taxon>Vertebrata</taxon>
        <taxon>Euteleostomi</taxon>
        <taxon>Mammalia</taxon>
        <taxon>Eutheria</taxon>
        <taxon>Euarchontoglires</taxon>
        <taxon>Glires</taxon>
        <taxon>Lagomorpha</taxon>
        <taxon>Leporidae</taxon>
        <taxon>Oryctolagus</taxon>
    </lineage>
</organism>
<evidence type="ECO:0000259" key="10">
    <source>
        <dbReference type="PROSITE" id="PS50835"/>
    </source>
</evidence>
<dbReference type="SUPFAM" id="SSF48726">
    <property type="entry name" value="Immunoglobulin"/>
    <property type="match status" value="1"/>
</dbReference>
<feature type="domain" description="Ig-like" evidence="10">
    <location>
        <begin position="10"/>
        <end position="117"/>
    </location>
</feature>
<evidence type="ECO:0000256" key="5">
    <source>
        <dbReference type="ARBA" id="ARBA00023136"/>
    </source>
</evidence>
<evidence type="ECO:0000256" key="1">
    <source>
        <dbReference type="ARBA" id="ARBA00004236"/>
    </source>
</evidence>
<dbReference type="InterPro" id="IPR013783">
    <property type="entry name" value="Ig-like_fold"/>
</dbReference>
<reference evidence="11 12" key="1">
    <citation type="journal article" date="2011" name="Nature">
        <title>A high-resolution map of human evolutionary constraint using 29 mammals.</title>
        <authorList>
            <person name="Lindblad-Toh K."/>
            <person name="Garber M."/>
            <person name="Zuk O."/>
            <person name="Lin M.F."/>
            <person name="Parker B.J."/>
            <person name="Washietl S."/>
            <person name="Kheradpour P."/>
            <person name="Ernst J."/>
            <person name="Jordan G."/>
            <person name="Mauceli E."/>
            <person name="Ward L.D."/>
            <person name="Lowe C.B."/>
            <person name="Holloway A.K."/>
            <person name="Clamp M."/>
            <person name="Gnerre S."/>
            <person name="Alfoldi J."/>
            <person name="Beal K."/>
            <person name="Chang J."/>
            <person name="Clawson H."/>
            <person name="Cuff J."/>
            <person name="Di Palma F."/>
            <person name="Fitzgerald S."/>
            <person name="Flicek P."/>
            <person name="Guttman M."/>
            <person name="Hubisz M.J."/>
            <person name="Jaffe D.B."/>
            <person name="Jungreis I."/>
            <person name="Kent W.J."/>
            <person name="Kostka D."/>
            <person name="Lara M."/>
            <person name="Martins A.L."/>
            <person name="Massingham T."/>
            <person name="Moltke I."/>
            <person name="Raney B.J."/>
            <person name="Rasmussen M.D."/>
            <person name="Robinson J."/>
            <person name="Stark A."/>
            <person name="Vilella A.J."/>
            <person name="Wen J."/>
            <person name="Xie X."/>
            <person name="Zody M.C."/>
            <person name="Baldwin J."/>
            <person name="Bloom T."/>
            <person name="Chin C.W."/>
            <person name="Heiman D."/>
            <person name="Nicol R."/>
            <person name="Nusbaum C."/>
            <person name="Young S."/>
            <person name="Wilkinson J."/>
            <person name="Worley K.C."/>
            <person name="Kovar C.L."/>
            <person name="Muzny D.M."/>
            <person name="Gibbs R.A."/>
            <person name="Cree A."/>
            <person name="Dihn H.H."/>
            <person name="Fowler G."/>
            <person name="Jhangiani S."/>
            <person name="Joshi V."/>
            <person name="Lee S."/>
            <person name="Lewis L.R."/>
            <person name="Nazareth L.V."/>
            <person name="Okwuonu G."/>
            <person name="Santibanez J."/>
            <person name="Warren W.C."/>
            <person name="Mardis E.R."/>
            <person name="Weinstock G.M."/>
            <person name="Wilson R.K."/>
            <person name="Delehaunty K."/>
            <person name="Dooling D."/>
            <person name="Fronik C."/>
            <person name="Fulton L."/>
            <person name="Fulton B."/>
            <person name="Graves T."/>
            <person name="Minx P."/>
            <person name="Sodergren E."/>
            <person name="Birney E."/>
            <person name="Margulies E.H."/>
            <person name="Herrero J."/>
            <person name="Green E.D."/>
            <person name="Haussler D."/>
            <person name="Siepel A."/>
            <person name="Goldman N."/>
            <person name="Pollard K.S."/>
            <person name="Pedersen J.S."/>
            <person name="Lander E.S."/>
            <person name="Kellis M."/>
        </authorList>
    </citation>
    <scope>NUCLEOTIDE SEQUENCE [LARGE SCALE GENOMIC DNA]</scope>
    <source>
        <strain evidence="11 12">Thorbecke inbred</strain>
    </source>
</reference>
<reference evidence="11" key="2">
    <citation type="submission" date="2025-08" db="UniProtKB">
        <authorList>
            <consortium name="Ensembl"/>
        </authorList>
    </citation>
    <scope>IDENTIFICATION</scope>
    <source>
        <strain evidence="11">Thorbecke</strain>
    </source>
</reference>
<comment type="subcellular location">
    <subcellularLocation>
        <location evidence="1">Cell membrane</location>
    </subcellularLocation>
</comment>
<evidence type="ECO:0000313" key="12">
    <source>
        <dbReference type="Proteomes" id="UP000001811"/>
    </source>
</evidence>
<dbReference type="PANTHER" id="PTHR19339:SF10">
    <property type="entry name" value="IG-LIKE DOMAIN-CONTAINING PROTEIN-RELATED"/>
    <property type="match status" value="1"/>
</dbReference>
<dbReference type="Ensembl" id="ENSOCUT00000043603.1">
    <property type="protein sequence ID" value="ENSOCUP00000039948.1"/>
    <property type="gene ID" value="ENSOCUG00000039364.1"/>
</dbReference>
<dbReference type="GO" id="GO:0002250">
    <property type="term" value="P:adaptive immune response"/>
    <property type="evidence" value="ECO:0007669"/>
    <property type="project" value="UniProtKB-KW"/>
</dbReference>
<dbReference type="GO" id="GO:0042101">
    <property type="term" value="C:T cell receptor complex"/>
    <property type="evidence" value="ECO:0007669"/>
    <property type="project" value="UniProtKB-KW"/>
</dbReference>
<dbReference type="SMR" id="A0A5F9D1F0"/>
<keyword evidence="6" id="KW-1015">Disulfide bond</keyword>
<sequence length="142" mass="16129">TISKFHLCIPSIQWNCHLMEQNPQILSVQEGEECTLYCSYPSSFTDRLHWYRQALGTSLEPLFVLLSNGEVKQKDQFRASLDTKAKRSTLHIMAAQHGLAATYFCAVDPQCSPATVSLYPNLQQALQDHPRCRDHSCEPSEM</sequence>
<dbReference type="EMBL" id="AAGW02024187">
    <property type="status" value="NOT_ANNOTATED_CDS"/>
    <property type="molecule type" value="Genomic_DNA"/>
</dbReference>
<dbReference type="InParanoid" id="A0A5F9D1F0"/>
<dbReference type="Bgee" id="ENSOCUG00000039364">
    <property type="expression patterns" value="Expressed in upper lobe of left lung"/>
</dbReference>
<dbReference type="Proteomes" id="UP000001811">
    <property type="component" value="Chromosome 17"/>
</dbReference>
<keyword evidence="4" id="KW-1064">Adaptive immunity</keyword>
<dbReference type="InterPro" id="IPR036179">
    <property type="entry name" value="Ig-like_dom_sf"/>
</dbReference>
<evidence type="ECO:0000256" key="6">
    <source>
        <dbReference type="ARBA" id="ARBA00023157"/>
    </source>
</evidence>
<evidence type="ECO:0000256" key="4">
    <source>
        <dbReference type="ARBA" id="ARBA00023130"/>
    </source>
</evidence>
<evidence type="ECO:0000256" key="3">
    <source>
        <dbReference type="ARBA" id="ARBA00022729"/>
    </source>
</evidence>
<name>A0A5F9D1F0_RABIT</name>
<dbReference type="PANTHER" id="PTHR19339">
    <property type="entry name" value="T CELL RECEPTOR ALPHA VARIABLE 39"/>
    <property type="match status" value="1"/>
</dbReference>
<evidence type="ECO:0000256" key="9">
    <source>
        <dbReference type="ARBA" id="ARBA00043266"/>
    </source>
</evidence>
<evidence type="ECO:0000313" key="11">
    <source>
        <dbReference type="Ensembl" id="ENSOCUP00000039948.1"/>
    </source>
</evidence>
<keyword evidence="12" id="KW-1185">Reference proteome</keyword>